<dbReference type="EMBL" id="JAFREM010000033">
    <property type="protein sequence ID" value="MBO1308380.1"/>
    <property type="molecule type" value="Genomic_DNA"/>
</dbReference>
<reference evidence="2 3" key="1">
    <citation type="submission" date="2021-03" db="EMBL/GenBank/DDBJ databases">
        <title>Enterococcal diversity collection.</title>
        <authorList>
            <person name="Gilmore M.S."/>
            <person name="Schwartzman J."/>
            <person name="Van Tyne D."/>
            <person name="Martin M."/>
            <person name="Earl A.M."/>
            <person name="Manson A.L."/>
            <person name="Straub T."/>
            <person name="Salamzade R."/>
            <person name="Saavedra J."/>
            <person name="Lebreton F."/>
            <person name="Prichula J."/>
            <person name="Schaufler K."/>
            <person name="Gaca A."/>
            <person name="Sgardioli B."/>
            <person name="Wagenaar J."/>
            <person name="Strong T."/>
        </authorList>
    </citation>
    <scope>NUCLEOTIDE SEQUENCE [LARGE SCALE GENOMIC DNA]</scope>
    <source>
        <strain evidence="2 3">669A</strain>
    </source>
</reference>
<feature type="transmembrane region" description="Helical" evidence="1">
    <location>
        <begin position="158"/>
        <end position="176"/>
    </location>
</feature>
<keyword evidence="1" id="KW-1133">Transmembrane helix</keyword>
<keyword evidence="3" id="KW-1185">Reference proteome</keyword>
<proteinExistence type="predicted"/>
<organism evidence="2 3">
    <name type="scientific">Candidatus Enterococcus moelleringii</name>
    <dbReference type="NCBI Taxonomy" id="2815325"/>
    <lineage>
        <taxon>Bacteria</taxon>
        <taxon>Bacillati</taxon>
        <taxon>Bacillota</taxon>
        <taxon>Bacilli</taxon>
        <taxon>Lactobacillales</taxon>
        <taxon>Enterococcaceae</taxon>
        <taxon>Enterococcus</taxon>
    </lineage>
</organism>
<name>A0ABS3LFJ1_9ENTE</name>
<comment type="caution">
    <text evidence="2">The sequence shown here is derived from an EMBL/GenBank/DDBJ whole genome shotgun (WGS) entry which is preliminary data.</text>
</comment>
<feature type="transmembrane region" description="Helical" evidence="1">
    <location>
        <begin position="116"/>
        <end position="138"/>
    </location>
</feature>
<protein>
    <submittedName>
        <fullName evidence="2">DUF5058 family protein</fullName>
    </submittedName>
</protein>
<dbReference type="Pfam" id="PF16481">
    <property type="entry name" value="DUF5058"/>
    <property type="match status" value="1"/>
</dbReference>
<evidence type="ECO:0000256" key="1">
    <source>
        <dbReference type="SAM" id="Phobius"/>
    </source>
</evidence>
<sequence>MEFLKVANGLPMLIICALIVVIVISQPIIMSMMARKRALQIGMTNGDVKKVVKSTALFSIIPSMPILASYLILVPALGKYFPWMRLSVVGSVTYETMVANMAAESFDYANIYNTDFPVGVFLSILLILTLGILGGNIFNLIFLKSYEKGVRKLMERNAVLIPVITSAVFVALYGTLSAPTLTNVGNPVAILTFLVAGGVAVLVNHIAKTHPKMKEHAFTISLLVGMVFACLINPLF</sequence>
<accession>A0ABS3LFJ1</accession>
<feature type="transmembrane region" description="Helical" evidence="1">
    <location>
        <begin position="12"/>
        <end position="34"/>
    </location>
</feature>
<dbReference type="RefSeq" id="WP_207675375.1">
    <property type="nucleotide sequence ID" value="NZ_JAFREM010000033.1"/>
</dbReference>
<feature type="transmembrane region" description="Helical" evidence="1">
    <location>
        <begin position="188"/>
        <end position="206"/>
    </location>
</feature>
<keyword evidence="1" id="KW-0472">Membrane</keyword>
<dbReference type="Proteomes" id="UP000664601">
    <property type="component" value="Unassembled WGS sequence"/>
</dbReference>
<dbReference type="InterPro" id="IPR032479">
    <property type="entry name" value="DUF5058"/>
</dbReference>
<keyword evidence="1" id="KW-0812">Transmembrane</keyword>
<feature type="transmembrane region" description="Helical" evidence="1">
    <location>
        <begin position="218"/>
        <end position="235"/>
    </location>
</feature>
<evidence type="ECO:0000313" key="2">
    <source>
        <dbReference type="EMBL" id="MBO1308380.1"/>
    </source>
</evidence>
<gene>
    <name evidence="2" type="ORF">JZO70_19550</name>
</gene>
<feature type="transmembrane region" description="Helical" evidence="1">
    <location>
        <begin position="55"/>
        <end position="77"/>
    </location>
</feature>
<evidence type="ECO:0000313" key="3">
    <source>
        <dbReference type="Proteomes" id="UP000664601"/>
    </source>
</evidence>